<reference evidence="2" key="1">
    <citation type="submission" date="2020-04" db="EMBL/GenBank/DDBJ databases">
        <title>Deep metagenomics examines the oral microbiome during advanced dental caries in children, revealing novel taxa and co-occurrences with host molecules.</title>
        <authorList>
            <person name="Baker J.L."/>
            <person name="Morton J.T."/>
            <person name="Dinis M."/>
            <person name="Alvarez R."/>
            <person name="Tran N.C."/>
            <person name="Knight R."/>
            <person name="Edlund A."/>
        </authorList>
    </citation>
    <scope>NUCLEOTIDE SEQUENCE</scope>
    <source>
        <strain evidence="2">JCVI_23_bin.16</strain>
    </source>
</reference>
<dbReference type="RefSeq" id="WP_023391822.1">
    <property type="nucleotide sequence ID" value="NZ_CALGLG010000092.1"/>
</dbReference>
<organism evidence="2 3">
    <name type="scientific">Abiotrophia defectiva</name>
    <name type="common">Streptococcus defectivus</name>
    <dbReference type="NCBI Taxonomy" id="46125"/>
    <lineage>
        <taxon>Bacteria</taxon>
        <taxon>Bacillati</taxon>
        <taxon>Bacillota</taxon>
        <taxon>Bacilli</taxon>
        <taxon>Lactobacillales</taxon>
        <taxon>Aerococcaceae</taxon>
        <taxon>Abiotrophia</taxon>
    </lineage>
</organism>
<dbReference type="GeneID" id="84817693"/>
<dbReference type="Proteomes" id="UP000757900">
    <property type="component" value="Unassembled WGS sequence"/>
</dbReference>
<feature type="transmembrane region" description="Helical" evidence="1">
    <location>
        <begin position="29"/>
        <end position="45"/>
    </location>
</feature>
<dbReference type="EMBL" id="JABZFV010000249">
    <property type="protein sequence ID" value="MBF0935483.1"/>
    <property type="molecule type" value="Genomic_DNA"/>
</dbReference>
<accession>A0A929MRF5</accession>
<evidence type="ECO:0000313" key="3">
    <source>
        <dbReference type="Proteomes" id="UP000757900"/>
    </source>
</evidence>
<sequence>MKYLHPTLLCVLLAAVTWAILAHSDCLLWLVAATLLEGIACLYYYERRKS</sequence>
<evidence type="ECO:0000313" key="2">
    <source>
        <dbReference type="EMBL" id="MBF0935483.1"/>
    </source>
</evidence>
<name>A0A929MRF5_ABIDE</name>
<gene>
    <name evidence="2" type="ORF">HXK00_07585</name>
</gene>
<dbReference type="AlphaFoldDB" id="A0A929MRF5"/>
<protein>
    <submittedName>
        <fullName evidence="2">Uncharacterized protein</fullName>
    </submittedName>
</protein>
<keyword evidence="1" id="KW-1133">Transmembrane helix</keyword>
<comment type="caution">
    <text evidence="2">The sequence shown here is derived from an EMBL/GenBank/DDBJ whole genome shotgun (WGS) entry which is preliminary data.</text>
</comment>
<keyword evidence="1" id="KW-0472">Membrane</keyword>
<evidence type="ECO:0000256" key="1">
    <source>
        <dbReference type="SAM" id="Phobius"/>
    </source>
</evidence>
<proteinExistence type="predicted"/>
<keyword evidence="1" id="KW-0812">Transmembrane</keyword>